<comment type="caution">
    <text evidence="3">The sequence shown here is derived from an EMBL/GenBank/DDBJ whole genome shotgun (WGS) entry which is preliminary data.</text>
</comment>
<feature type="region of interest" description="Disordered" evidence="1">
    <location>
        <begin position="355"/>
        <end position="398"/>
    </location>
</feature>
<feature type="compositionally biased region" description="Pro residues" evidence="1">
    <location>
        <begin position="492"/>
        <end position="507"/>
    </location>
</feature>
<reference evidence="3 4" key="1">
    <citation type="journal article" date="2017" name="Mol. Biol. Evol.">
        <title>The 4-celled Tetrabaena socialis nuclear genome reveals the essential components for genetic control of cell number at the origin of multicellularity in the volvocine lineage.</title>
        <authorList>
            <person name="Featherston J."/>
            <person name="Arakaki Y."/>
            <person name="Hanschen E.R."/>
            <person name="Ferris P.J."/>
            <person name="Michod R.E."/>
            <person name="Olson B.J.S.C."/>
            <person name="Nozaki H."/>
            <person name="Durand P.M."/>
        </authorList>
    </citation>
    <scope>NUCLEOTIDE SEQUENCE [LARGE SCALE GENOMIC DNA]</scope>
    <source>
        <strain evidence="3 4">NIES-571</strain>
    </source>
</reference>
<dbReference type="Proteomes" id="UP000236333">
    <property type="component" value="Unassembled WGS sequence"/>
</dbReference>
<proteinExistence type="predicted"/>
<feature type="domain" description="J" evidence="2">
    <location>
        <begin position="916"/>
        <end position="972"/>
    </location>
</feature>
<feature type="compositionally biased region" description="Low complexity" evidence="1">
    <location>
        <begin position="632"/>
        <end position="644"/>
    </location>
</feature>
<feature type="region of interest" description="Disordered" evidence="1">
    <location>
        <begin position="664"/>
        <end position="735"/>
    </location>
</feature>
<dbReference type="OrthoDB" id="553245at2759"/>
<feature type="compositionally biased region" description="Low complexity" evidence="1">
    <location>
        <begin position="523"/>
        <end position="551"/>
    </location>
</feature>
<dbReference type="Pfam" id="PF00226">
    <property type="entry name" value="DnaJ"/>
    <property type="match status" value="1"/>
</dbReference>
<feature type="region of interest" description="Disordered" evidence="1">
    <location>
        <begin position="624"/>
        <end position="644"/>
    </location>
</feature>
<dbReference type="Gene3D" id="1.10.287.110">
    <property type="entry name" value="DnaJ domain"/>
    <property type="match status" value="1"/>
</dbReference>
<feature type="compositionally biased region" description="Pro residues" evidence="1">
    <location>
        <begin position="381"/>
        <end position="392"/>
    </location>
</feature>
<dbReference type="InterPro" id="IPR001623">
    <property type="entry name" value="DnaJ_domain"/>
</dbReference>
<feature type="region of interest" description="Disordered" evidence="1">
    <location>
        <begin position="488"/>
        <end position="567"/>
    </location>
</feature>
<dbReference type="PROSITE" id="PS50076">
    <property type="entry name" value="DNAJ_2"/>
    <property type="match status" value="1"/>
</dbReference>
<name>A0A2J8A7D0_9CHLO</name>
<feature type="compositionally biased region" description="Gly residues" evidence="1">
    <location>
        <begin position="818"/>
        <end position="834"/>
    </location>
</feature>
<organism evidence="3 4">
    <name type="scientific">Tetrabaena socialis</name>
    <dbReference type="NCBI Taxonomy" id="47790"/>
    <lineage>
        <taxon>Eukaryota</taxon>
        <taxon>Viridiplantae</taxon>
        <taxon>Chlorophyta</taxon>
        <taxon>core chlorophytes</taxon>
        <taxon>Chlorophyceae</taxon>
        <taxon>CS clade</taxon>
        <taxon>Chlamydomonadales</taxon>
        <taxon>Tetrabaenaceae</taxon>
        <taxon>Tetrabaena</taxon>
    </lineage>
</organism>
<protein>
    <recommendedName>
        <fullName evidence="2">J domain-containing protein</fullName>
    </recommendedName>
</protein>
<dbReference type="SUPFAM" id="SSF46565">
    <property type="entry name" value="Chaperone J-domain"/>
    <property type="match status" value="1"/>
</dbReference>
<feature type="region of interest" description="Disordered" evidence="1">
    <location>
        <begin position="152"/>
        <end position="180"/>
    </location>
</feature>
<evidence type="ECO:0000313" key="3">
    <source>
        <dbReference type="EMBL" id="PNH08431.1"/>
    </source>
</evidence>
<sequence>MLADNGAVLPTHSLSSIAPLLGSSPTSSSCCVAPTARCAASGASDCGPGVRQQPGAEPLLASAASAIARSTPGRTISDPAPAAAVAATPALVGSCSVTSSPQRYATQLASLAATAALTGLPCGALPAREQPRSNSSALAATVAAMEAARAAGLRSGASSGPRPTAGGVGADPRGRVPLAGARKTTTSRLLARVRPARHGPAAGRQQRPKRAAGKQLRSTAEEWLRHGLEGAQGATPAGLGQGRKRSRAAGAAALEACMEAEVRTEAEARQPPGKQRRMNGEPGVLGSAPRAGSGCGSGGCPKAPLAMERICLAGGAGSDGGGEGGGLTEVVVVVPAGVGGLALLDQVQRALEAAEAGEAPAPRRGPAGTSPAAARPAAAATPPPPAAPPRAAWPPLRAGCGQHPLAEWSDSFKEGEAGAALMGCAGAAEEAADTIVHQRQAVTAATKAGRRRAEAAEAAAAAAAAGVPAARAAAEAVVRGLLQAAAASKEGPPLPRAPPLRAPPPQQQQPAAVGGEAAGGGRPSAAPKQQQVQRGTAAAPRAPGRQPQAGGRYSGGGVARGGSGGSLNWGPVRTVAAGAGGGGSGAGAQRQRLAGILGLQEGIAQRVPASAAEAAWLSSTGAGNSGNAVDQAASAPASPPAASSPIAAAADLPVTVGVTAAVGGAANNEGNPTPASNGGSGDRSGGGSGKQRYREPLVVPPSRTAAARQRHRGAIPRGGGQGAQPAVAPRPRGASPVQEAAAAAAAAVVAALPRPPAGWVLAPAGCRVRSGPQLARAASPSVASVRVHALLGMLAEAGLAAAPYLEQGEGEEPQEEGYGSGSGSGDGDGDGGGPRQAAPGQLEQEVERALRGAGRGRGVSGMLPAAAAAAASAVQALGRVPGLEHMRRLRGMAAAALPAWEVRRVLACRGLAAAAQADAVLRLAPGAPREAVRVAFRRLSLAVHPDKNRAAGAAEAFALVSAAAARLLAGRR</sequence>
<feature type="compositionally biased region" description="Low complexity" evidence="1">
    <location>
        <begin position="355"/>
        <end position="380"/>
    </location>
</feature>
<feature type="compositionally biased region" description="Low complexity" evidence="1">
    <location>
        <begin position="152"/>
        <end position="163"/>
    </location>
</feature>
<dbReference type="InterPro" id="IPR036869">
    <property type="entry name" value="J_dom_sf"/>
</dbReference>
<dbReference type="EMBL" id="PGGS01000130">
    <property type="protein sequence ID" value="PNH08431.1"/>
    <property type="molecule type" value="Genomic_DNA"/>
</dbReference>
<accession>A0A2J8A7D0</accession>
<gene>
    <name evidence="3" type="ORF">TSOC_005012</name>
</gene>
<dbReference type="SMART" id="SM00271">
    <property type="entry name" value="DnaJ"/>
    <property type="match status" value="1"/>
</dbReference>
<feature type="region of interest" description="Disordered" evidence="1">
    <location>
        <begin position="808"/>
        <end position="843"/>
    </location>
</feature>
<evidence type="ECO:0000313" key="4">
    <source>
        <dbReference type="Proteomes" id="UP000236333"/>
    </source>
</evidence>
<feature type="region of interest" description="Disordered" evidence="1">
    <location>
        <begin position="195"/>
        <end position="216"/>
    </location>
</feature>
<evidence type="ECO:0000259" key="2">
    <source>
        <dbReference type="PROSITE" id="PS50076"/>
    </source>
</evidence>
<feature type="compositionally biased region" description="Gly residues" evidence="1">
    <location>
        <begin position="678"/>
        <end position="689"/>
    </location>
</feature>
<feature type="compositionally biased region" description="Gly residues" evidence="1">
    <location>
        <begin position="552"/>
        <end position="567"/>
    </location>
</feature>
<dbReference type="CDD" id="cd06257">
    <property type="entry name" value="DnaJ"/>
    <property type="match status" value="1"/>
</dbReference>
<feature type="compositionally biased region" description="Low complexity" evidence="1">
    <location>
        <begin position="723"/>
        <end position="735"/>
    </location>
</feature>
<dbReference type="AlphaFoldDB" id="A0A2J8A7D0"/>
<feature type="region of interest" description="Disordered" evidence="1">
    <location>
        <begin position="264"/>
        <end position="299"/>
    </location>
</feature>
<keyword evidence="4" id="KW-1185">Reference proteome</keyword>
<evidence type="ECO:0000256" key="1">
    <source>
        <dbReference type="SAM" id="MobiDB-lite"/>
    </source>
</evidence>